<gene>
    <name evidence="1" type="ORF">VZT92_000929</name>
</gene>
<accession>A0AAW1G8S2</accession>
<comment type="caution">
    <text evidence="1">The sequence shown here is derived from an EMBL/GenBank/DDBJ whole genome shotgun (WGS) entry which is preliminary data.</text>
</comment>
<proteinExistence type="predicted"/>
<keyword evidence="2" id="KW-1185">Reference proteome</keyword>
<evidence type="ECO:0000313" key="1">
    <source>
        <dbReference type="EMBL" id="KAK9543126.1"/>
    </source>
</evidence>
<dbReference type="AlphaFoldDB" id="A0AAW1G8S2"/>
<protein>
    <submittedName>
        <fullName evidence="1">Uncharacterized protein</fullName>
    </submittedName>
</protein>
<evidence type="ECO:0000313" key="2">
    <source>
        <dbReference type="Proteomes" id="UP001488805"/>
    </source>
</evidence>
<name>A0AAW1G8S2_ZOAVI</name>
<organism evidence="1 2">
    <name type="scientific">Zoarces viviparus</name>
    <name type="common">Viviparous eelpout</name>
    <name type="synonym">Blennius viviparus</name>
    <dbReference type="NCBI Taxonomy" id="48416"/>
    <lineage>
        <taxon>Eukaryota</taxon>
        <taxon>Metazoa</taxon>
        <taxon>Chordata</taxon>
        <taxon>Craniata</taxon>
        <taxon>Vertebrata</taxon>
        <taxon>Euteleostomi</taxon>
        <taxon>Actinopterygii</taxon>
        <taxon>Neopterygii</taxon>
        <taxon>Teleostei</taxon>
        <taxon>Neoteleostei</taxon>
        <taxon>Acanthomorphata</taxon>
        <taxon>Eupercaria</taxon>
        <taxon>Perciformes</taxon>
        <taxon>Cottioidei</taxon>
        <taxon>Zoarcales</taxon>
        <taxon>Zoarcidae</taxon>
        <taxon>Zoarcinae</taxon>
        <taxon>Zoarces</taxon>
    </lineage>
</organism>
<dbReference type="Proteomes" id="UP001488805">
    <property type="component" value="Unassembled WGS sequence"/>
</dbReference>
<sequence>MGDPLDTIRRASTMLGQLQDALASHRLSFMAGHSGAAASTRSHRLSVMPGQLPSNCQHKALCIDVIRASSFT</sequence>
<reference evidence="1 2" key="1">
    <citation type="journal article" date="2024" name="Genome Biol. Evol.">
        <title>Chromosome-level genome assembly of the viviparous eelpout Zoarces viviparus.</title>
        <authorList>
            <person name="Fuhrmann N."/>
            <person name="Brasseur M.V."/>
            <person name="Bakowski C.E."/>
            <person name="Podsiadlowski L."/>
            <person name="Prost S."/>
            <person name="Krehenwinkel H."/>
            <person name="Mayer C."/>
        </authorList>
    </citation>
    <scope>NUCLEOTIDE SEQUENCE [LARGE SCALE GENOMIC DNA]</scope>
    <source>
        <strain evidence="1">NO-MEL_2022_Ind0_liver</strain>
    </source>
</reference>
<dbReference type="EMBL" id="JBCEZU010000001">
    <property type="protein sequence ID" value="KAK9543126.1"/>
    <property type="molecule type" value="Genomic_DNA"/>
</dbReference>